<feature type="domain" description="Saccharopine dehydrogenase NADP binding" evidence="1">
    <location>
        <begin position="6"/>
        <end position="129"/>
    </location>
</feature>
<dbReference type="PANTHER" id="PTHR43796:SF2">
    <property type="entry name" value="CARBOXYNORSPERMIDINE SYNTHASE"/>
    <property type="match status" value="1"/>
</dbReference>
<dbReference type="Gene3D" id="3.40.50.720">
    <property type="entry name" value="NAD(P)-binding Rossmann-like Domain"/>
    <property type="match status" value="1"/>
</dbReference>
<dbReference type="InterPro" id="IPR036291">
    <property type="entry name" value="NAD(P)-bd_dom_sf"/>
</dbReference>
<protein>
    <submittedName>
        <fullName evidence="3">DUF4166 domain-containing protein</fullName>
    </submittedName>
</protein>
<dbReference type="OrthoDB" id="528778at2"/>
<comment type="caution">
    <text evidence="3">The sequence shown here is derived from an EMBL/GenBank/DDBJ whole genome shotgun (WGS) entry which is preliminary data.</text>
</comment>
<evidence type="ECO:0000259" key="2">
    <source>
        <dbReference type="Pfam" id="PF13761"/>
    </source>
</evidence>
<evidence type="ECO:0000313" key="3">
    <source>
        <dbReference type="EMBL" id="TWO73183.1"/>
    </source>
</evidence>
<sequence>MASCHVLLLGGYGFFGRRLANRLSRIPGVRITIAGRDARQAAALAAQLVPPGEHTGLDAAAADFGAGLVELRPTVVVNASGPFQGQDYRIPRACIAAGVHYVDIADGVAYAAGIAALDAEARAAGVAVISGASSVPALSCAVVDGLAAGLARVDHIDLGITPGNRTDRGLSTVLAALSYCGQPISAGGAAAPVHGWSGTWSHTYPAPVGRRLLSPCDVPDLALLPGRYPGRSVVRMGAGLELALLQRGMNAMAWLARRGWVRDWRPHAVLLKRLSDLLKPFGSDAGAMHVTVQGCDPQGRPVTRSWHLLATHGEGPFVPTLAATALVRRLAQGIPWPPGATPCVGLLTPDEILAEAEGLRITAATDPEPAPMFESLMGERYRGLHEDVRAFHDLRGTVTLHGEVRTEPAQTPLGALLGLAMGTPRVASSGPLRFELCDVDGAQRWTRHFPHRAMTSRMSVNRGELVERLGPSRLTFKLDEQAGRLHMRLARMHFLGVPCPAWLMPRIVAVEEGGQGRLHFDVSASVPGLGRVVGYKGHLVVAGVAEAAA</sequence>
<evidence type="ECO:0000259" key="1">
    <source>
        <dbReference type="Pfam" id="PF03435"/>
    </source>
</evidence>
<keyword evidence="4" id="KW-1185">Reference proteome</keyword>
<proteinExistence type="predicted"/>
<feature type="domain" description="DUF4166" evidence="2">
    <location>
        <begin position="384"/>
        <end position="539"/>
    </location>
</feature>
<reference evidence="3 4" key="1">
    <citation type="submission" date="2019-07" db="EMBL/GenBank/DDBJ databases">
        <title>Caenimonas sedimenti sp. nov., isolated from activated sludge.</title>
        <authorList>
            <person name="Xu J."/>
        </authorList>
    </citation>
    <scope>NUCLEOTIDE SEQUENCE [LARGE SCALE GENOMIC DNA]</scope>
    <source>
        <strain evidence="3 4">HX-9-20</strain>
    </source>
</reference>
<dbReference type="Pfam" id="PF13761">
    <property type="entry name" value="DUF4166"/>
    <property type="match status" value="1"/>
</dbReference>
<name>A0A562ZXI7_9BURK</name>
<dbReference type="Pfam" id="PF03435">
    <property type="entry name" value="Sacchrp_dh_NADP"/>
    <property type="match status" value="1"/>
</dbReference>
<organism evidence="3 4">
    <name type="scientific">Caenimonas sedimenti</name>
    <dbReference type="NCBI Taxonomy" id="2596921"/>
    <lineage>
        <taxon>Bacteria</taxon>
        <taxon>Pseudomonadati</taxon>
        <taxon>Pseudomonadota</taxon>
        <taxon>Betaproteobacteria</taxon>
        <taxon>Burkholderiales</taxon>
        <taxon>Comamonadaceae</taxon>
        <taxon>Caenimonas</taxon>
    </lineage>
</organism>
<evidence type="ECO:0000313" key="4">
    <source>
        <dbReference type="Proteomes" id="UP000318199"/>
    </source>
</evidence>
<dbReference type="PANTHER" id="PTHR43796">
    <property type="entry name" value="CARBOXYNORSPERMIDINE SYNTHASE"/>
    <property type="match status" value="1"/>
</dbReference>
<dbReference type="InterPro" id="IPR025311">
    <property type="entry name" value="DUF4166"/>
</dbReference>
<gene>
    <name evidence="3" type="ORF">FN976_02810</name>
</gene>
<dbReference type="SUPFAM" id="SSF51735">
    <property type="entry name" value="NAD(P)-binding Rossmann-fold domains"/>
    <property type="match status" value="1"/>
</dbReference>
<dbReference type="InterPro" id="IPR005097">
    <property type="entry name" value="Sacchrp_dh_NADP-bd"/>
</dbReference>
<dbReference type="AlphaFoldDB" id="A0A562ZXI7"/>
<dbReference type="EMBL" id="VOBQ01000002">
    <property type="protein sequence ID" value="TWO73183.1"/>
    <property type="molecule type" value="Genomic_DNA"/>
</dbReference>
<dbReference type="Proteomes" id="UP000318199">
    <property type="component" value="Unassembled WGS sequence"/>
</dbReference>
<accession>A0A562ZXI7</accession>